<dbReference type="Gene3D" id="3.30.160.20">
    <property type="match status" value="1"/>
</dbReference>
<evidence type="ECO:0000313" key="5">
    <source>
        <dbReference type="Proteomes" id="UP000567179"/>
    </source>
</evidence>
<feature type="region of interest" description="Disordered" evidence="2">
    <location>
        <begin position="73"/>
        <end position="95"/>
    </location>
</feature>
<sequence length="284" mass="31070">MLQHRWAFSFDTLNRFRGPAIEPKAGLVVYEASCRPVSNTYTTASTEAGRLTDDRPIVKLAAKLKPIIGRTYKGRAARDMKQRASARRAGDHEDSNVSSRIILNNMVQEHRLTYTREFTTSGPQMDQVYTCKILVDGIQYGHEMRGRTKDSAFEAAAGTALAPLRVMLESASLGNSLSSGGTLTKGQINETYGHTVHDDTHIHEGATFGQEEHPPTSASAIAEDAAPTQAEPQAGQPDFTPPTLSLSPKTRTQDHEDGQRGPTPRNEDTPHTTMFTHTQDEGLA</sequence>
<dbReference type="EMBL" id="JAACJJ010000028">
    <property type="protein sequence ID" value="KAF5321958.1"/>
    <property type="molecule type" value="Genomic_DNA"/>
</dbReference>
<gene>
    <name evidence="4" type="ORF">D9619_002148</name>
</gene>
<protein>
    <recommendedName>
        <fullName evidence="3">DRBM domain-containing protein</fullName>
    </recommendedName>
</protein>
<keyword evidence="1" id="KW-0694">RNA-binding</keyword>
<evidence type="ECO:0000313" key="4">
    <source>
        <dbReference type="EMBL" id="KAF5321958.1"/>
    </source>
</evidence>
<organism evidence="4 5">
    <name type="scientific">Psilocybe cf. subviscida</name>
    <dbReference type="NCBI Taxonomy" id="2480587"/>
    <lineage>
        <taxon>Eukaryota</taxon>
        <taxon>Fungi</taxon>
        <taxon>Dikarya</taxon>
        <taxon>Basidiomycota</taxon>
        <taxon>Agaricomycotina</taxon>
        <taxon>Agaricomycetes</taxon>
        <taxon>Agaricomycetidae</taxon>
        <taxon>Agaricales</taxon>
        <taxon>Agaricineae</taxon>
        <taxon>Strophariaceae</taxon>
        <taxon>Psilocybe</taxon>
    </lineage>
</organism>
<dbReference type="SUPFAM" id="SSF54768">
    <property type="entry name" value="dsRNA-binding domain-like"/>
    <property type="match status" value="1"/>
</dbReference>
<name>A0A8H5F3I4_9AGAR</name>
<feature type="domain" description="DRBM" evidence="3">
    <location>
        <begin position="98"/>
        <end position="166"/>
    </location>
</feature>
<dbReference type="Proteomes" id="UP000567179">
    <property type="component" value="Unassembled WGS sequence"/>
</dbReference>
<keyword evidence="5" id="KW-1185">Reference proteome</keyword>
<feature type="region of interest" description="Disordered" evidence="2">
    <location>
        <begin position="207"/>
        <end position="284"/>
    </location>
</feature>
<feature type="compositionally biased region" description="Basic and acidic residues" evidence="2">
    <location>
        <begin position="251"/>
        <end position="270"/>
    </location>
</feature>
<dbReference type="AlphaFoldDB" id="A0A8H5F3I4"/>
<dbReference type="InterPro" id="IPR014720">
    <property type="entry name" value="dsRBD_dom"/>
</dbReference>
<dbReference type="PROSITE" id="PS50137">
    <property type="entry name" value="DS_RBD"/>
    <property type="match status" value="1"/>
</dbReference>
<dbReference type="GO" id="GO:0003723">
    <property type="term" value="F:RNA binding"/>
    <property type="evidence" value="ECO:0007669"/>
    <property type="project" value="UniProtKB-UniRule"/>
</dbReference>
<comment type="caution">
    <text evidence="4">The sequence shown here is derived from an EMBL/GenBank/DDBJ whole genome shotgun (WGS) entry which is preliminary data.</text>
</comment>
<evidence type="ECO:0000259" key="3">
    <source>
        <dbReference type="PROSITE" id="PS50137"/>
    </source>
</evidence>
<proteinExistence type="predicted"/>
<feature type="compositionally biased region" description="Basic and acidic residues" evidence="2">
    <location>
        <begin position="76"/>
        <end position="95"/>
    </location>
</feature>
<reference evidence="4 5" key="1">
    <citation type="journal article" date="2020" name="ISME J.">
        <title>Uncovering the hidden diversity of litter-decomposition mechanisms in mushroom-forming fungi.</title>
        <authorList>
            <person name="Floudas D."/>
            <person name="Bentzer J."/>
            <person name="Ahren D."/>
            <person name="Johansson T."/>
            <person name="Persson P."/>
            <person name="Tunlid A."/>
        </authorList>
    </citation>
    <scope>NUCLEOTIDE SEQUENCE [LARGE SCALE GENOMIC DNA]</scope>
    <source>
        <strain evidence="4 5">CBS 101986</strain>
    </source>
</reference>
<evidence type="ECO:0000256" key="1">
    <source>
        <dbReference type="PROSITE-ProRule" id="PRU00266"/>
    </source>
</evidence>
<accession>A0A8H5F3I4</accession>
<evidence type="ECO:0000256" key="2">
    <source>
        <dbReference type="SAM" id="MobiDB-lite"/>
    </source>
</evidence>